<evidence type="ECO:0000313" key="11">
    <source>
        <dbReference type="EMBL" id="MCJ2543027.1"/>
    </source>
</evidence>
<reference evidence="11" key="1">
    <citation type="submission" date="2021-02" db="EMBL/GenBank/DDBJ databases">
        <title>The CRISPR/cas machinery reduction and long-range gene transfer in the hot spring cyanobacterium Synechococcus.</title>
        <authorList>
            <person name="Dvorak P."/>
            <person name="Jahodarova E."/>
            <person name="Hasler P."/>
            <person name="Poulickova A."/>
        </authorList>
    </citation>
    <scope>NUCLEOTIDE SEQUENCE</scope>
    <source>
        <strain evidence="11">Rupite</strain>
    </source>
</reference>
<feature type="transmembrane region" description="Helical" evidence="8">
    <location>
        <begin position="341"/>
        <end position="361"/>
    </location>
</feature>
<dbReference type="Proteomes" id="UP000830835">
    <property type="component" value="Unassembled WGS sequence"/>
</dbReference>
<dbReference type="InterPro" id="IPR007267">
    <property type="entry name" value="GtrA_DPMS_TM"/>
</dbReference>
<name>A0ABT0CBC6_THEVL</name>
<keyword evidence="7 8" id="KW-0472">Membrane</keyword>
<evidence type="ECO:0000256" key="5">
    <source>
        <dbReference type="ARBA" id="ARBA00022692"/>
    </source>
</evidence>
<comment type="subcellular location">
    <subcellularLocation>
        <location evidence="1">Membrane</location>
        <topology evidence="1">Multi-pass membrane protein</topology>
    </subcellularLocation>
</comment>
<dbReference type="RefSeq" id="WP_244350302.1">
    <property type="nucleotide sequence ID" value="NZ_JAFIRA010000019.1"/>
</dbReference>
<dbReference type="PANTHER" id="PTHR43398">
    <property type="entry name" value="DOLICHOL-PHOSPHATE MANNOSYLTRANSFERASE SUBUNIT 1"/>
    <property type="match status" value="1"/>
</dbReference>
<evidence type="ECO:0000313" key="12">
    <source>
        <dbReference type="Proteomes" id="UP000830835"/>
    </source>
</evidence>
<dbReference type="EMBL" id="JAFIRA010000019">
    <property type="protein sequence ID" value="MCJ2543027.1"/>
    <property type="molecule type" value="Genomic_DNA"/>
</dbReference>
<keyword evidence="12" id="KW-1185">Reference proteome</keyword>
<feature type="domain" description="Glycosyltransferase 2-like" evidence="9">
    <location>
        <begin position="33"/>
        <end position="194"/>
    </location>
</feature>
<dbReference type="SUPFAM" id="SSF53448">
    <property type="entry name" value="Nucleotide-diphospho-sugar transferases"/>
    <property type="match status" value="1"/>
</dbReference>
<evidence type="ECO:0000256" key="6">
    <source>
        <dbReference type="ARBA" id="ARBA00022989"/>
    </source>
</evidence>
<keyword evidence="3" id="KW-0328">Glycosyltransferase</keyword>
<dbReference type="PANTHER" id="PTHR43398:SF1">
    <property type="entry name" value="DOLICHOL-PHOSPHATE MANNOSYLTRANSFERASE SUBUNIT 1"/>
    <property type="match status" value="1"/>
</dbReference>
<keyword evidence="6 8" id="KW-1133">Transmembrane helix</keyword>
<keyword evidence="5 8" id="KW-0812">Transmembrane</keyword>
<evidence type="ECO:0000256" key="4">
    <source>
        <dbReference type="ARBA" id="ARBA00022679"/>
    </source>
</evidence>
<dbReference type="InterPro" id="IPR039528">
    <property type="entry name" value="DPM1-like"/>
</dbReference>
<dbReference type="Gene3D" id="3.90.550.10">
    <property type="entry name" value="Spore Coat Polysaccharide Biosynthesis Protein SpsA, Chain A"/>
    <property type="match status" value="1"/>
</dbReference>
<comment type="caution">
    <text evidence="11">The sequence shown here is derived from an EMBL/GenBank/DDBJ whole genome shotgun (WGS) entry which is preliminary data.</text>
</comment>
<dbReference type="InterPro" id="IPR001173">
    <property type="entry name" value="Glyco_trans_2-like"/>
</dbReference>
<organism evidence="11 12">
    <name type="scientific">Thermostichus vulcanus str. 'Rupite'</name>
    <dbReference type="NCBI Taxonomy" id="2813851"/>
    <lineage>
        <taxon>Bacteria</taxon>
        <taxon>Bacillati</taxon>
        <taxon>Cyanobacteriota</taxon>
        <taxon>Cyanophyceae</taxon>
        <taxon>Thermostichales</taxon>
        <taxon>Thermostichaceae</taxon>
        <taxon>Thermostichus</taxon>
    </lineage>
</organism>
<evidence type="ECO:0000256" key="8">
    <source>
        <dbReference type="SAM" id="Phobius"/>
    </source>
</evidence>
<gene>
    <name evidence="11" type="ORF">JX360_08930</name>
</gene>
<dbReference type="Pfam" id="PF04138">
    <property type="entry name" value="GtrA_DPMS_TM"/>
    <property type="match status" value="1"/>
</dbReference>
<dbReference type="InterPro" id="IPR029044">
    <property type="entry name" value="Nucleotide-diphossugar_trans"/>
</dbReference>
<evidence type="ECO:0000256" key="7">
    <source>
        <dbReference type="ARBA" id="ARBA00023136"/>
    </source>
</evidence>
<feature type="transmembrane region" description="Helical" evidence="8">
    <location>
        <begin position="268"/>
        <end position="289"/>
    </location>
</feature>
<sequence length="405" mass="44651">MPNAASASLTAPTALVTPIQIPPLSHPSPIQLSLVIPTYNEASSIQSLISQLCGSLDTVLPGAYELIVVDDNSPDHTAKVAQELQGQLPQLKVICRQQERGLATAVLRGWQVSQGEVLGVIDGDLQHPPEMILKLWQPMQRGADLAVGSRYAESGGVSYWSLGRRIISRGAQLIGLAILPGVLGRVSDPLSGLFLVRRKSIAGIPLNPKGYKLLIEVLARGRVGTIEEVGYVFQERQNGESKIQLRTCIQYLQHLIHLRLSLGPLGSFLRFSTVGLSGTFVDMILLYFLHDPSNLGWGLMASKLISSEVAILNNFLWNDLWTFRSVTKLQPGALNRLKRLVKFNVICLIGLLLNSFLLILLSEYLGIHYLLANLIAIGIVVFWNFYLNFKLSWRVTEVKPNPKNP</sequence>
<accession>A0ABT0CBC6</accession>
<evidence type="ECO:0000259" key="10">
    <source>
        <dbReference type="Pfam" id="PF04138"/>
    </source>
</evidence>
<evidence type="ECO:0000256" key="2">
    <source>
        <dbReference type="ARBA" id="ARBA00006739"/>
    </source>
</evidence>
<feature type="domain" description="GtrA/DPMS transmembrane" evidence="10">
    <location>
        <begin position="270"/>
        <end position="390"/>
    </location>
</feature>
<keyword evidence="4" id="KW-0808">Transferase</keyword>
<protein>
    <submittedName>
        <fullName evidence="11">Glycosyltransferase</fullName>
    </submittedName>
</protein>
<evidence type="ECO:0000256" key="1">
    <source>
        <dbReference type="ARBA" id="ARBA00004141"/>
    </source>
</evidence>
<evidence type="ECO:0000259" key="9">
    <source>
        <dbReference type="Pfam" id="PF00535"/>
    </source>
</evidence>
<comment type="similarity">
    <text evidence="2">Belongs to the glycosyltransferase 2 family.</text>
</comment>
<feature type="transmembrane region" description="Helical" evidence="8">
    <location>
        <begin position="367"/>
        <end position="387"/>
    </location>
</feature>
<dbReference type="Pfam" id="PF00535">
    <property type="entry name" value="Glycos_transf_2"/>
    <property type="match status" value="1"/>
</dbReference>
<evidence type="ECO:0000256" key="3">
    <source>
        <dbReference type="ARBA" id="ARBA00022676"/>
    </source>
</evidence>
<proteinExistence type="inferred from homology"/>
<dbReference type="CDD" id="cd06442">
    <property type="entry name" value="DPM1_like"/>
    <property type="match status" value="1"/>
</dbReference>